<dbReference type="GO" id="GO:0003700">
    <property type="term" value="F:DNA-binding transcription factor activity"/>
    <property type="evidence" value="ECO:0007669"/>
    <property type="project" value="InterPro"/>
</dbReference>
<comment type="caution">
    <text evidence="9">The sequence shown here is derived from an EMBL/GenBank/DDBJ whole genome shotgun (WGS) entry which is preliminary data.</text>
</comment>
<comment type="cofactor">
    <cofactor evidence="8">
        <name>Mn(2+)</name>
        <dbReference type="ChEBI" id="CHEBI:29035"/>
    </cofactor>
    <cofactor evidence="8">
        <name>Fe(2+)</name>
        <dbReference type="ChEBI" id="CHEBI:29033"/>
    </cofactor>
    <text evidence="8">Binds 1 Mn(2+) or Fe(2+) ion per subunit.</text>
</comment>
<evidence type="ECO:0000256" key="4">
    <source>
        <dbReference type="ARBA" id="ARBA00023015"/>
    </source>
</evidence>
<keyword evidence="6" id="KW-0804">Transcription</keyword>
<evidence type="ECO:0000256" key="6">
    <source>
        <dbReference type="ARBA" id="ARBA00023163"/>
    </source>
</evidence>
<organism evidence="9 10">
    <name type="scientific">Mastigocoleus testarum BC008</name>
    <dbReference type="NCBI Taxonomy" id="371196"/>
    <lineage>
        <taxon>Bacteria</taxon>
        <taxon>Bacillati</taxon>
        <taxon>Cyanobacteriota</taxon>
        <taxon>Cyanophyceae</taxon>
        <taxon>Nostocales</taxon>
        <taxon>Hapalosiphonaceae</taxon>
        <taxon>Mastigocoleus</taxon>
    </lineage>
</organism>
<dbReference type="Gene3D" id="3.30.1490.190">
    <property type="match status" value="1"/>
</dbReference>
<dbReference type="CDD" id="cd07153">
    <property type="entry name" value="Fur_like"/>
    <property type="match status" value="1"/>
</dbReference>
<dbReference type="InterPro" id="IPR002481">
    <property type="entry name" value="FUR"/>
</dbReference>
<feature type="binding site" evidence="7">
    <location>
        <position position="124"/>
    </location>
    <ligand>
        <name>Zn(2+)</name>
        <dbReference type="ChEBI" id="CHEBI:29105"/>
    </ligand>
</feature>
<evidence type="ECO:0000256" key="5">
    <source>
        <dbReference type="ARBA" id="ARBA00023125"/>
    </source>
</evidence>
<dbReference type="PANTHER" id="PTHR33202">
    <property type="entry name" value="ZINC UPTAKE REGULATION PROTEIN"/>
    <property type="match status" value="1"/>
</dbReference>
<dbReference type="OrthoDB" id="8659436at2"/>
<dbReference type="GO" id="GO:1900376">
    <property type="term" value="P:regulation of secondary metabolite biosynthetic process"/>
    <property type="evidence" value="ECO:0007669"/>
    <property type="project" value="TreeGrafter"/>
</dbReference>
<protein>
    <submittedName>
        <fullName evidence="9">Fur family transcriptional regulator</fullName>
    </submittedName>
</protein>
<dbReference type="Pfam" id="PF01475">
    <property type="entry name" value="FUR"/>
    <property type="match status" value="1"/>
</dbReference>
<evidence type="ECO:0000256" key="2">
    <source>
        <dbReference type="ARBA" id="ARBA00022491"/>
    </source>
</evidence>
<dbReference type="PANTHER" id="PTHR33202:SF19">
    <property type="entry name" value="FERRIC UPTAKE REGULATION PROTEIN"/>
    <property type="match status" value="1"/>
</dbReference>
<name>A0A0V7ZFW8_9CYAN</name>
<dbReference type="EMBL" id="LMTZ01000139">
    <property type="protein sequence ID" value="KST63389.1"/>
    <property type="molecule type" value="Genomic_DNA"/>
</dbReference>
<proteinExistence type="inferred from homology"/>
<reference evidence="9 10" key="1">
    <citation type="journal article" date="2015" name="Genome Announc.">
        <title>Draft Genome of the Euendolithic (true boring) Cyanobacterium Mastigocoleus testarum strain BC008.</title>
        <authorList>
            <person name="Guida B.S."/>
            <person name="Garcia-Pichel F."/>
        </authorList>
    </citation>
    <scope>NUCLEOTIDE SEQUENCE [LARGE SCALE GENOMIC DNA]</scope>
    <source>
        <strain evidence="9 10">BC008</strain>
    </source>
</reference>
<evidence type="ECO:0000256" key="7">
    <source>
        <dbReference type="PIRSR" id="PIRSR602481-1"/>
    </source>
</evidence>
<keyword evidence="5" id="KW-0238">DNA-binding</keyword>
<evidence type="ECO:0000313" key="9">
    <source>
        <dbReference type="EMBL" id="KST63389.1"/>
    </source>
</evidence>
<dbReference type="Proteomes" id="UP000053372">
    <property type="component" value="Unassembled WGS sequence"/>
</dbReference>
<feature type="binding site" evidence="8">
    <location>
        <position position="113"/>
    </location>
    <ligand>
        <name>Fe cation</name>
        <dbReference type="ChEBI" id="CHEBI:24875"/>
    </ligand>
</feature>
<keyword evidence="3 7" id="KW-0862">Zinc</keyword>
<dbReference type="GO" id="GO:0045892">
    <property type="term" value="P:negative regulation of DNA-templated transcription"/>
    <property type="evidence" value="ECO:0007669"/>
    <property type="project" value="TreeGrafter"/>
</dbReference>
<dbReference type="Gene3D" id="1.10.10.10">
    <property type="entry name" value="Winged helix-like DNA-binding domain superfamily/Winged helix DNA-binding domain"/>
    <property type="match status" value="1"/>
</dbReference>
<dbReference type="RefSeq" id="WP_058184416.1">
    <property type="nucleotide sequence ID" value="NZ_LMTZ01000139.1"/>
</dbReference>
<feature type="binding site" evidence="7">
    <location>
        <position position="84"/>
    </location>
    <ligand>
        <name>Zn(2+)</name>
        <dbReference type="ChEBI" id="CHEBI:29105"/>
    </ligand>
</feature>
<evidence type="ECO:0000256" key="1">
    <source>
        <dbReference type="ARBA" id="ARBA00007957"/>
    </source>
</evidence>
<dbReference type="GO" id="GO:0000976">
    <property type="term" value="F:transcription cis-regulatory region binding"/>
    <property type="evidence" value="ECO:0007669"/>
    <property type="project" value="TreeGrafter"/>
</dbReference>
<dbReference type="InterPro" id="IPR036388">
    <property type="entry name" value="WH-like_DNA-bd_sf"/>
</dbReference>
<keyword evidence="8" id="KW-0408">Iron</keyword>
<dbReference type="AlphaFoldDB" id="A0A0V7ZFW8"/>
<comment type="similarity">
    <text evidence="1">Belongs to the Fur family.</text>
</comment>
<keyword evidence="7" id="KW-0479">Metal-binding</keyword>
<gene>
    <name evidence="9" type="ORF">BC008_13045</name>
</gene>
<evidence type="ECO:0000256" key="3">
    <source>
        <dbReference type="ARBA" id="ARBA00022833"/>
    </source>
</evidence>
<accession>A0A0V7ZFW8</accession>
<keyword evidence="10" id="KW-1185">Reference proteome</keyword>
<sequence length="137" mass="15932">MKTGLTKYQKKIIKLLEKLDTQISAQNLYIKLRSSNPHVGLATVYRSLEALKKWGLVQSRIKLNGESLYSLVDRDRHYVTCVDCGDSVPLDFCPIKELEGRLYQSLPFKIFYHTLEFYGLCPLCSQEREKDKHPQHL</sequence>
<comment type="cofactor">
    <cofactor evidence="7">
        <name>Zn(2+)</name>
        <dbReference type="ChEBI" id="CHEBI:29105"/>
    </cofactor>
    <text evidence="7">Binds 1 zinc ion per subunit.</text>
</comment>
<evidence type="ECO:0000313" key="10">
    <source>
        <dbReference type="Proteomes" id="UP000053372"/>
    </source>
</evidence>
<dbReference type="GO" id="GO:0008270">
    <property type="term" value="F:zinc ion binding"/>
    <property type="evidence" value="ECO:0007669"/>
    <property type="project" value="TreeGrafter"/>
</dbReference>
<dbReference type="InterPro" id="IPR043135">
    <property type="entry name" value="Fur_C"/>
</dbReference>
<dbReference type="SUPFAM" id="SSF46785">
    <property type="entry name" value="Winged helix' DNA-binding domain"/>
    <property type="match status" value="1"/>
</dbReference>
<keyword evidence="2" id="KW-0678">Repressor</keyword>
<feature type="binding site" evidence="7">
    <location>
        <position position="121"/>
    </location>
    <ligand>
        <name>Zn(2+)</name>
        <dbReference type="ChEBI" id="CHEBI:29105"/>
    </ligand>
</feature>
<keyword evidence="4" id="KW-0805">Transcription regulation</keyword>
<dbReference type="InterPro" id="IPR036390">
    <property type="entry name" value="WH_DNA-bd_sf"/>
</dbReference>
<feature type="binding site" evidence="7">
    <location>
        <position position="81"/>
    </location>
    <ligand>
        <name>Zn(2+)</name>
        <dbReference type="ChEBI" id="CHEBI:29105"/>
    </ligand>
</feature>
<evidence type="ECO:0000256" key="8">
    <source>
        <dbReference type="PIRSR" id="PIRSR602481-2"/>
    </source>
</evidence>